<dbReference type="SUPFAM" id="SSF54928">
    <property type="entry name" value="RNA-binding domain, RBD"/>
    <property type="match status" value="1"/>
</dbReference>
<evidence type="ECO:0000256" key="4">
    <source>
        <dbReference type="PROSITE-ProRule" id="PRU00176"/>
    </source>
</evidence>
<dbReference type="InterPro" id="IPR052285">
    <property type="entry name" value="NEXT_complex_subunit"/>
</dbReference>
<dbReference type="GO" id="GO:0003727">
    <property type="term" value="F:single-stranded RNA binding"/>
    <property type="evidence" value="ECO:0007669"/>
    <property type="project" value="TreeGrafter"/>
</dbReference>
<feature type="region of interest" description="Disordered" evidence="5">
    <location>
        <begin position="224"/>
        <end position="253"/>
    </location>
</feature>
<name>A0A5E4NGW9_9HEMI</name>
<dbReference type="SMART" id="SM00360">
    <property type="entry name" value="RRM"/>
    <property type="match status" value="1"/>
</dbReference>
<feature type="domain" description="RRM" evidence="6">
    <location>
        <begin position="18"/>
        <end position="96"/>
    </location>
</feature>
<dbReference type="Pfam" id="PF00076">
    <property type="entry name" value="RRM_1"/>
    <property type="match status" value="1"/>
</dbReference>
<dbReference type="InterPro" id="IPR035979">
    <property type="entry name" value="RBD_domain_sf"/>
</dbReference>
<evidence type="ECO:0000313" key="7">
    <source>
        <dbReference type="EMBL" id="VVC42422.1"/>
    </source>
</evidence>
<sequence length="253" mass="30219">MNFSKDYTHLDEMGRSCKAILVGNLHPKVSFSNIVELFYQVGPIEFVEFPFYDSGLCKTFACVVFKHLSSVEDSIKLFCNTKLYGTPIITVNYSEHCKDIASHKKPEYLKQLSSINRRRRNNRNFVKRNNPQTLPEFPTQNCNSSYKNEHNFINKIYHRRRGYRKLNYNRKLDSMKIFTNHQDLDRHQNNDRNLCRNQNYEHTHRDSNKNQDKWPVSDLRHTLNHHKNRPSERNLKNNNTSDDFSNKISRKNY</sequence>
<evidence type="ECO:0000256" key="1">
    <source>
        <dbReference type="ARBA" id="ARBA00004642"/>
    </source>
</evidence>
<comment type="subcellular location">
    <subcellularLocation>
        <location evidence="1">Nucleus</location>
        <location evidence="1">Nucleoplasm</location>
    </subcellularLocation>
</comment>
<dbReference type="Proteomes" id="UP000325440">
    <property type="component" value="Unassembled WGS sequence"/>
</dbReference>
<dbReference type="OrthoDB" id="407442at2759"/>
<evidence type="ECO:0000256" key="3">
    <source>
        <dbReference type="ARBA" id="ARBA00023242"/>
    </source>
</evidence>
<accession>A0A5E4NGW9</accession>
<proteinExistence type="predicted"/>
<dbReference type="PANTHER" id="PTHR13798">
    <property type="entry name" value="RNA BINDING MOTIF RBM PROTEIN -RELATED"/>
    <property type="match status" value="1"/>
</dbReference>
<dbReference type="InterPro" id="IPR000504">
    <property type="entry name" value="RRM_dom"/>
</dbReference>
<reference evidence="7 8" key="1">
    <citation type="submission" date="2019-08" db="EMBL/GenBank/DDBJ databases">
        <authorList>
            <person name="Alioto T."/>
            <person name="Alioto T."/>
            <person name="Gomez Garrido J."/>
        </authorList>
    </citation>
    <scope>NUCLEOTIDE SEQUENCE [LARGE SCALE GENOMIC DNA]</scope>
</reference>
<dbReference type="AlphaFoldDB" id="A0A5E4NGW9"/>
<dbReference type="GO" id="GO:0000381">
    <property type="term" value="P:regulation of alternative mRNA splicing, via spliceosome"/>
    <property type="evidence" value="ECO:0007669"/>
    <property type="project" value="TreeGrafter"/>
</dbReference>
<dbReference type="GO" id="GO:0005654">
    <property type="term" value="C:nucleoplasm"/>
    <property type="evidence" value="ECO:0007669"/>
    <property type="project" value="UniProtKB-SubCell"/>
</dbReference>
<feature type="compositionally biased region" description="Polar residues" evidence="5">
    <location>
        <begin position="236"/>
        <end position="247"/>
    </location>
</feature>
<keyword evidence="8" id="KW-1185">Reference proteome</keyword>
<protein>
    <submittedName>
        <fullName evidence="7">RNA recognition motif domain</fullName>
    </submittedName>
</protein>
<keyword evidence="2 4" id="KW-0694">RNA-binding</keyword>
<dbReference type="PROSITE" id="PS50102">
    <property type="entry name" value="RRM"/>
    <property type="match status" value="1"/>
</dbReference>
<dbReference type="EMBL" id="CABPRJ010001952">
    <property type="protein sequence ID" value="VVC42422.1"/>
    <property type="molecule type" value="Genomic_DNA"/>
</dbReference>
<evidence type="ECO:0000259" key="6">
    <source>
        <dbReference type="PROSITE" id="PS50102"/>
    </source>
</evidence>
<dbReference type="PANTHER" id="PTHR13798:SF11">
    <property type="entry name" value="RNA-BINDING PROTEIN 7-RELATED"/>
    <property type="match status" value="1"/>
</dbReference>
<keyword evidence="3" id="KW-0539">Nucleus</keyword>
<gene>
    <name evidence="7" type="ORF">CINCED_3A003819</name>
</gene>
<dbReference type="Gene3D" id="3.30.70.330">
    <property type="match status" value="1"/>
</dbReference>
<evidence type="ECO:0000256" key="2">
    <source>
        <dbReference type="ARBA" id="ARBA00022884"/>
    </source>
</evidence>
<evidence type="ECO:0000256" key="5">
    <source>
        <dbReference type="SAM" id="MobiDB-lite"/>
    </source>
</evidence>
<organism evidence="7 8">
    <name type="scientific">Cinara cedri</name>
    <dbReference type="NCBI Taxonomy" id="506608"/>
    <lineage>
        <taxon>Eukaryota</taxon>
        <taxon>Metazoa</taxon>
        <taxon>Ecdysozoa</taxon>
        <taxon>Arthropoda</taxon>
        <taxon>Hexapoda</taxon>
        <taxon>Insecta</taxon>
        <taxon>Pterygota</taxon>
        <taxon>Neoptera</taxon>
        <taxon>Paraneoptera</taxon>
        <taxon>Hemiptera</taxon>
        <taxon>Sternorrhyncha</taxon>
        <taxon>Aphidomorpha</taxon>
        <taxon>Aphidoidea</taxon>
        <taxon>Aphididae</taxon>
        <taxon>Lachninae</taxon>
        <taxon>Cinara</taxon>
    </lineage>
</organism>
<evidence type="ECO:0000313" key="8">
    <source>
        <dbReference type="Proteomes" id="UP000325440"/>
    </source>
</evidence>
<dbReference type="InterPro" id="IPR012677">
    <property type="entry name" value="Nucleotide-bd_a/b_plait_sf"/>
</dbReference>